<gene>
    <name evidence="4" type="ORF">LY90DRAFT_509185</name>
</gene>
<name>A0A1Y2CIS8_9FUNG</name>
<feature type="chain" id="PRO_5012530878" evidence="3">
    <location>
        <begin position="24"/>
        <end position="5929"/>
    </location>
</feature>
<feature type="region of interest" description="Disordered" evidence="1">
    <location>
        <begin position="5830"/>
        <end position="5893"/>
    </location>
</feature>
<keyword evidence="5" id="KW-1185">Reference proteome</keyword>
<evidence type="ECO:0000313" key="4">
    <source>
        <dbReference type="EMBL" id="ORY46734.1"/>
    </source>
</evidence>
<dbReference type="Proteomes" id="UP000193920">
    <property type="component" value="Unassembled WGS sequence"/>
</dbReference>
<proteinExistence type="predicted"/>
<evidence type="ECO:0000256" key="1">
    <source>
        <dbReference type="SAM" id="MobiDB-lite"/>
    </source>
</evidence>
<dbReference type="EMBL" id="MCOG01000106">
    <property type="protein sequence ID" value="ORY46734.1"/>
    <property type="molecule type" value="Genomic_DNA"/>
</dbReference>
<reference evidence="4 5" key="1">
    <citation type="submission" date="2016-08" db="EMBL/GenBank/DDBJ databases">
        <title>A Parts List for Fungal Cellulosomes Revealed by Comparative Genomics.</title>
        <authorList>
            <consortium name="DOE Joint Genome Institute"/>
            <person name="Haitjema C.H."/>
            <person name="Gilmore S.P."/>
            <person name="Henske J.K."/>
            <person name="Solomon K.V."/>
            <person name="De Groot R."/>
            <person name="Kuo A."/>
            <person name="Mondo S.J."/>
            <person name="Salamov A.A."/>
            <person name="Labutti K."/>
            <person name="Zhao Z."/>
            <person name="Chiniquy J."/>
            <person name="Barry K."/>
            <person name="Brewer H.M."/>
            <person name="Purvine S.O."/>
            <person name="Wright A.T."/>
            <person name="Boxma B."/>
            <person name="Van Alen T."/>
            <person name="Hackstein J.H."/>
            <person name="Baker S.E."/>
            <person name="Grigoriev I.V."/>
            <person name="O'Malley M.A."/>
        </authorList>
    </citation>
    <scope>NUCLEOTIDE SEQUENCE [LARGE SCALE GENOMIC DNA]</scope>
    <source>
        <strain evidence="4 5">G1</strain>
    </source>
</reference>
<feature type="signal peptide" evidence="3">
    <location>
        <begin position="1"/>
        <end position="23"/>
    </location>
</feature>
<keyword evidence="2" id="KW-0812">Transmembrane</keyword>
<dbReference type="STRING" id="1754190.A0A1Y2CIS8"/>
<evidence type="ECO:0000256" key="3">
    <source>
        <dbReference type="SAM" id="SignalP"/>
    </source>
</evidence>
<feature type="transmembrane region" description="Helical" evidence="2">
    <location>
        <begin position="5905"/>
        <end position="5922"/>
    </location>
</feature>
<keyword evidence="2" id="KW-1133">Transmembrane helix</keyword>
<comment type="caution">
    <text evidence="4">The sequence shown here is derived from an EMBL/GenBank/DDBJ whole genome shotgun (WGS) entry which is preliminary data.</text>
</comment>
<evidence type="ECO:0000256" key="2">
    <source>
        <dbReference type="SAM" id="Phobius"/>
    </source>
</evidence>
<accession>A0A1Y2CIS8</accession>
<sequence>MVNFKYFCLPFLVGLLIRSNGEGLLKREVGDACSFKNNGTNCIDGYYLLNEDEEIVQTEAEGVQIIYYDSGTNSKSEVDNIGIYINAWNSNTYIQCYKNQNETVYSVIAKPTLTECNDENTGKLFIDNEEPYLCLGKIGESKTFASLQLNSNVTVSNNFLIRNSYQNVFSFNNSTDYYVISHPDQYSIQFNDTINEIDTCADTSGLLINRKEDFCSNESSGRYYNCEDGFCSQWTQNTYEPDPVKIIIPPSEDCSMTVSSISCSVKSCGTKYAENQFVTSSGEIISNDEKNGFLISYDVANSNCTVTKTTSQGYYINLDKSSSSTYPLISCATTGCKLAKAAASTENPLVYYLSAENSIIKCEHVEEETICTVEDTTQETYVNADNPLSLIYCEEKITIPNAILNNRNTVGSTKYATCVLKTATAGNYYPVKSKTGGPLIKCTSELCTEQEGSEGIFIDGNITGTSKSNIINCSTKDNCVSMEGKNYYIDGSITSDFGLIYCESSKCSSVAGKKRYAYISGDVNNRSLILCNDKCEETDATADSGNVNYYMNGADNSNVSPVITSVTVGNNTYWDAKSVLNQYSVFVNGNGDNSDKTKFAVIYCSSKNVCSEKDASSLQYKFINIPDKKLIEYDEVSTSWIEVSVSSNFAAGDLVTKAYLVNPENNEILTTNSVSSPRLFTCVANSTLVSLCSEPSSPITYYVSANDNKLIQYKNSVKSFELNPAVGYYIHTSNVIECSGTSVTCSKYDQSNITGCNASNANKITNSLELCLSDSSNAGTYKSLSLPMTVEKYIFNNKLYSVQRNEIVVVTPSTESEYYLTDKTLGKIQSSATEGTLYRCSKTGSSCTKITANGYYPNSDSQTYSTYPIIYCENGTCEGRKAGTSDVYCLNKSENAIYVYDGGCSSTKTPYKLTHKTGYYLNNESKELYQCTAGGSCGIYGASSGYYLSQDVSKPLVQCFNSLGVVKCVYIATPIEGYYISEGNSLVYCDSNKSCGIFTGTINGWFISGESNYALTYCNGVSCTSYSDPKNGWYLNGSKNSNKLLITCATSNNKVTCTESTIKNAGYYINAGVNMDTKTLINCSSSSCNYENTAIQKDTYLLNGDNRQLIYCLSSGSCTTVAPSGMGWYLTLDDNSLIGCSENKICQLYSTSGILKPGYYINGDSKTYYYPLIIHDGSKFVLSDDSLASGWYVNADDIIAKSSKRIIKCTDANTCVLKDAKTAECSKSIYGEFTSFYGGLSWCTIDDTYIPLEESSTDSVVRFIRNDFIPGVNLPDGKKEAYVLIDVENNLFVPKVVDGYVYNSKTGLFFCPKSSYGICTKKIIDNGLYVFHDTANPTIYSCSKTNETCDEIKGSDATTSNIYINGSEEIMLSASLKSDANLSERMSDFTIDYLYALKNDPEGIFPFPGIESRYFIAYVNKYSIILEKEITESLCKSDSANASEGDENKLCLNSEYKIYKEKSYTAVSGNEIDVDFNNHVGTIEYDYDTNHGYYSYENCNIKCELKTYYIPIDVEEDGKDDYKYECKIGGICMKLNIAPEPITSFGLSDDGVLKATKVESGEGDYEEEIKEGSYLMDSTHMIDCNKDGICQKTELDTELLDVVNGAFNFKFRGKTIPANKKRSKFVFGPRPRSLNKMGKRDTIDYSTVLELTHVSYSSSDETRNIFIDKEDYMVTSDSKATIATGFTCISGNCEEIKNCYITSYYLNTAQEGSNINSIIKCTNLDGEDTFTPIGAVEGNIYANAAATSVEDALIICTKDNCYTSAASEVNGLPTCKSTADGKGVYIDSISGRYIRADTGKELLPEQHCIFNGKIYNGNGDINNSSEDDLIVYLFDAAFKSIDDYTKIKRNQVYSSMYYCKNISNNYQCIQTYGYIVNSNNAYISCSKTGCNYITDVLKSECSLVGAGSLINNESQYKLCIDEVTSNAKQVSGVVTGLYYNIEINNNNIFPEVNLGDQIIVGTYKNVAFTLIEDGYLLIGNNNELINGTRKEGNIYECLSKTKNCEKVIKPSIGYYKTSFSINPIVVYEENGSIKKEINANTIDSINLEFSEDNTVSYKFIENDFAKKTLEVIAKIYQYKINALVTDNYVLLYTDDSKGIYRLVDAGETSDNMYSCSSTSGRCAPTTLKPGLYVSGVDSYKLIKCTESTCSVVKELGKNCGGVGEMIYSENAYNFCVNKSKKIPITSSAGLNYELGTSSLFPSGYDYVTVTINSVIGIGKKSASTDLTILPACHTGSYPSSNSKCKKDSSTSVDFCYVGSDKIYYSKKVTEGNTTTWKCEIYKYSEHTSQSVDGHGDVLIFNGGKRVGTKQTFNDEEEITSEVDSTKITQMYYCTGDTCRITTGYFKSGSNYYKCDYIGCKEDTGSSSEVDGSHKNGEGIYHGGSEITVPSSSNNYYYMSGNNEFPGAESNTAVLVEVGKSTINNNISYYVIFRGEGYYLISSTKSMLTEDGFGSTLTKRNTVYNSNLDRRSDENGLYYCTSSNLDCIVVSTPGNGYYLNSGGSINSVNKGLIVCKNNSCSIGTSDEVKFGISCNATYTGYATLDDKRKTYRVCISKAQSETFTNSVSTIKYYYISLGAGHQFGDVSIDTTDANAKSTANIFVSFGNRKIIQYEDLGYMLYGSSKDVLENTGQRGTLYYCNNENYLLSNQDIKTVQCSEVSAFKNGFYFSDHFDDNRYIKCESLCTIAVAPITNECQSSGSLIYNNNQFKLCQEEGKQVAIRSLGENSSYEVMMNIGSSKEFPGIKEDNTNIIAEVNPYYVVMKKLDSYVVVDPSNNHIEQGTTSGDLYKCESSGVCEQILLPEDNWYLKNNSTGSAIELIKCENGSECSIQQTIVDGFYVSHDKTLPIIQCIQPGIVLDGVVNGEEKVICKNRGYKDGWFRNAAINLYGNLISDKPLIKCNDEDGCVEKEIGDRNGYYINAGSNSIYGYDKLTNATIYPVMTCDISSCKDYVNEIAKTCSKGGELIYSSNNYKLCKSATESVDFSKLTSTTYQIVQVANSGDFPDATSGLILVRLSKYEAIQEKNENEEYVLKDRLMYKCQLGTCILLTDNDGIIVYEKLTSNLYTGSCSNGNCSWTLYNKEEVVFIDSEHKLVLSNVEDENNNLKKQTPAYVYRCRKNENKSLFCYELYNEVKFVSTDGFFYNANYKTNGKIVNTLYKYSNSEWSLVDDNVKICNVLTYKQNVCYIDYNNEIYTNDEEYDSSDRSSNYKINAGELCKTNNGRYYFAFNEINTGIDNINCAALPTDNSISYYEVKTDKYSKNIYTVDKYGAFKIENKNYINSLTNYITSEVDDINGIWIDSDPININKFAITCRNGSCVRETLPVCTYDIKSEKCKLASGSINAGMTCISEEGKIYLALSKVSNSVEGGCVPHEIKYHLSDSEKTKYERNESENYYIIDGKMYVIMNNNKVYLKGEGIYILDNANNYVDIKNYGNIPMDITETSQYHLYICNEQGCNRKTSCSFENEFEYIFDSRRADVIKCDPLTNTITRITKEGYYINTPWQDLIKCYNDGTCKEINSKIGMEGYYIDTGNEEKIIECRRDGNKFSCSSDEMIKCKFKESVSGSKFSESEGTCVSDVDLPRNSYCFYSVKDKIIGDIKKLIYIENFIKAGNTGECVAGIETDRYYKYKKSKFMGKEEHNDLIKVSKNSIVSIYENTVGYYLITTKDGSGMTENLPLRRTRLYKCVNSNCSEIRNPKYNEIYINKASESKMLVRLNGKYWNIIDCYCAIESTNISKCKFNNKDTKSKGNLMYTVKNENVTIRAITNDVNEKATYENHQELLKKTYLKNDGNLYLFNDNKQIFNYQNDNGYYVFNEPEYYDGTTDKKLYNMTPFKSTVNTTISDNEIYIVDNTISESSLGFGIEGYFWNKADVDNEGIIIQSMIVPDKYNEVETINNNVRNVKRELGSTTNVIKAVLNKCTSIKRNICVNTQENQTIVKGSPCIITDGDYKGLYIATSEIRTSSGTTNCFRYDVGIVNQCIYNNGKCSPYNEDVTLEAGSKCIQIGGRNAGIYLLGSNGATKNSPGYCSDVSSTEIKSYQYIKERIEAIGQPIEKMILTIGMNSIVPFKHDYKNENIESGTYFVYDDNKLPFESSTFKSANAYNCSIQYEYSENGDVAANGYACNVLNGANKYYYDRKNKKVLFASNNKWKKETAEGYYFFNEFDRAATVTVTTDGNEEIDDDIKLRQGIVRNTGYYLNSAVTDKPVVISYDNSEYGVYEIANNDLHYCTVNKDMTCKSNNIDDKISSEDICYDSNSKKLYIVEEIITMKGEEQVTTTKCYTGTFSTMKYAYMNYKLYQLNGLSVQEVGSGYYVLNEEKEAFSSLYPETPYQIIHCTEDNYCTEINEDINLSQDVIINKAGEGENYFLRYYKNPEKFMNNNMNGCCYLDNDGILPTEEGASYGEHSCYRSGICINYAYASHNILSKDGNYYVDSRITYNSENDCISYNGACYEEGKRKFIFYGGYLYIHEKECLSNAGKGLYLIKDGLPFDSDEWTSLSGTSEVCYYNGNGACDNDELNTYKKHKYILNSAVEGKSIVSYDTELDSWRTVKEDGVYIFFEDNFEHYNAYSIDAQDRREYIVYQIKNGKLRDVTNEFKNTGFYIQEELFVEKTREGWEDGEKIIENVNVVGNHKCTAIETGELIELNEFCYSDSKGMCVAKTDINDLTININNCMFNDEENSYYYFINDGLYQVNRRTYQLIKENGLYIINSENKEYEDSIENEAKSYLCENGKCSLEKELDSQYYLNIASQSMGKSVILYYDSKSKLWKKTKKDGLYFFNENGYPVGEDENPEYKFSVSDNGNTIKNINGIGKYISKSNPEQIFIIHYNSDGWNSTVAIANCDVSDDGTVTSSVSLKGGDICSGSNGKFMLIKGINKKAKREDENTTIEYNSVILEGKDGEEKYYYLPDDNKLVYMNENHVNEVTGKYSIIIDNDTSLPLNDEDKRNCSLYQCEIKKGCLLVDPSTLVEGKRYINDLSDDKKLVKYMGNEEWIIEKEIGYYFFDKNMNPVGLNGVPSEAYEIYKENGFIKQKSIKDSTIVGFYFNKANSNKVLLNNNNKYWSKGIEIHPSNVTEIEEGISCQTTNETITYAKGDYCYKSGIKQIFLLTDDAVYGNEKENCVFGTNDEPKYIISDVIGRVLNSVNIESHLIELTNNAIRLAKPGYYILNQDGNVINNNDDEETEMHIYSCNESECVEVNVEENDIFLSNGSIYKIGEENKLKMVEQDGYYFFDSDGKVCSESDDKVTTIVEIPKVSEGEKTEIGIIDLDVMEVGAYVNMANIKSVGVYDGKDWTVASIPCTYVKESSSCVNDDIELNIGSYCIADGKMHIIYDIVDETEVKKCIPGNDEKPIYFNANGQLMIVKERSISIVDEKGYYAIDGMTYEALSTDTSKSSKFIQCEYDGQCKSISPKVGNYLNKAPLDINIVQYNTGNVTEAVTSNNKCNIKEDNSCSGVDVELNAGDVCIAENAMYLVGDQGKCMKAEENIVNYKIINGKMFMLSEDAVTQKMDGYYFINGQDHAIINKEDYAKSDTKGYICSNKGDCYELKPYGVKYYPDYTTMKNGVFTVVKYDEELKSKRSEGENSGYSINSEEGIIKMDDGSYVICEYNNSDEVSCNIINESGNYKTNDGELVVCSESDEGIVECSQALDGGYYVVDDMLMECEPDEENKELVCKEMDKEGYFLTETDDVLFQCVEKSIQTEIQEEDPNVSKIGKLKGREEGENVEEEGENKIESTSTVVLPTSTVVEESTPTPLDVMCNVVVCNEEAEIKEIFLSNESDVKIYVCKTINSSTGEEEEDNKFDIMKWVPSSECESGNYVKEGEYYTCEEEKNKLDENNVEKPNDEHTPTTTKGNAMPATDKEKTTTTTTKQEATTTTSTKKSTTSPSSTTVAPSGVSSIHKSFSSFYIYLVIIIYNIIEINVFKFQFLKI</sequence>
<evidence type="ECO:0000313" key="5">
    <source>
        <dbReference type="Proteomes" id="UP000193920"/>
    </source>
</evidence>
<keyword evidence="2" id="KW-0472">Membrane</keyword>
<keyword evidence="3" id="KW-0732">Signal</keyword>
<organism evidence="4 5">
    <name type="scientific">Neocallimastix californiae</name>
    <dbReference type="NCBI Taxonomy" id="1754190"/>
    <lineage>
        <taxon>Eukaryota</taxon>
        <taxon>Fungi</taxon>
        <taxon>Fungi incertae sedis</taxon>
        <taxon>Chytridiomycota</taxon>
        <taxon>Chytridiomycota incertae sedis</taxon>
        <taxon>Neocallimastigomycetes</taxon>
        <taxon>Neocallimastigales</taxon>
        <taxon>Neocallimastigaceae</taxon>
        <taxon>Neocallimastix</taxon>
    </lineage>
</organism>
<feature type="compositionally biased region" description="Basic and acidic residues" evidence="1">
    <location>
        <begin position="5830"/>
        <end position="5846"/>
    </location>
</feature>
<feature type="compositionally biased region" description="Low complexity" evidence="1">
    <location>
        <begin position="5864"/>
        <end position="5889"/>
    </location>
</feature>
<protein>
    <submittedName>
        <fullName evidence="4">Scaffoldin</fullName>
    </submittedName>
</protein>